<reference evidence="7" key="1">
    <citation type="submission" date="2022-11" db="UniProtKB">
        <authorList>
            <consortium name="WormBaseParasite"/>
        </authorList>
    </citation>
    <scope>IDENTIFICATION</scope>
</reference>
<feature type="transmembrane region" description="Helical" evidence="5">
    <location>
        <begin position="174"/>
        <end position="194"/>
    </location>
</feature>
<dbReference type="GO" id="GO:0022857">
    <property type="term" value="F:transmembrane transporter activity"/>
    <property type="evidence" value="ECO:0007669"/>
    <property type="project" value="InterPro"/>
</dbReference>
<dbReference type="WBParaSite" id="PSAMB.scaffold2955size20414.g19743.t1">
    <property type="protein sequence ID" value="PSAMB.scaffold2955size20414.g19743.t1"/>
    <property type="gene ID" value="PSAMB.scaffold2955size20414.g19743"/>
</dbReference>
<dbReference type="Pfam" id="PF07690">
    <property type="entry name" value="MFS_1"/>
    <property type="match status" value="1"/>
</dbReference>
<feature type="transmembrane region" description="Helical" evidence="5">
    <location>
        <begin position="140"/>
        <end position="167"/>
    </location>
</feature>
<feature type="transmembrane region" description="Helical" evidence="5">
    <location>
        <begin position="294"/>
        <end position="318"/>
    </location>
</feature>
<comment type="subcellular location">
    <subcellularLocation>
        <location evidence="1">Membrane</location>
        <topology evidence="1">Multi-pass membrane protein</topology>
    </subcellularLocation>
</comment>
<feature type="transmembrane region" description="Helical" evidence="5">
    <location>
        <begin position="206"/>
        <end position="228"/>
    </location>
</feature>
<proteinExistence type="predicted"/>
<dbReference type="GO" id="GO:0016020">
    <property type="term" value="C:membrane"/>
    <property type="evidence" value="ECO:0007669"/>
    <property type="project" value="UniProtKB-SubCell"/>
</dbReference>
<dbReference type="InterPro" id="IPR036259">
    <property type="entry name" value="MFS_trans_sf"/>
</dbReference>
<dbReference type="InterPro" id="IPR049680">
    <property type="entry name" value="FLVCR1-2_SLC49-like"/>
</dbReference>
<keyword evidence="6" id="KW-1185">Reference proteome</keyword>
<name>A0A914W3L0_9BILA</name>
<evidence type="ECO:0000256" key="5">
    <source>
        <dbReference type="SAM" id="Phobius"/>
    </source>
</evidence>
<evidence type="ECO:0000313" key="7">
    <source>
        <dbReference type="WBParaSite" id="PSAMB.scaffold2955size20414.g19743.t1"/>
    </source>
</evidence>
<dbReference type="AlphaFoldDB" id="A0A914W3L0"/>
<evidence type="ECO:0000256" key="3">
    <source>
        <dbReference type="ARBA" id="ARBA00022989"/>
    </source>
</evidence>
<evidence type="ECO:0000256" key="1">
    <source>
        <dbReference type="ARBA" id="ARBA00004141"/>
    </source>
</evidence>
<organism evidence="6 7">
    <name type="scientific">Plectus sambesii</name>
    <dbReference type="NCBI Taxonomy" id="2011161"/>
    <lineage>
        <taxon>Eukaryota</taxon>
        <taxon>Metazoa</taxon>
        <taxon>Ecdysozoa</taxon>
        <taxon>Nematoda</taxon>
        <taxon>Chromadorea</taxon>
        <taxon>Plectida</taxon>
        <taxon>Plectina</taxon>
        <taxon>Plectoidea</taxon>
        <taxon>Plectidae</taxon>
        <taxon>Plectus</taxon>
    </lineage>
</organism>
<evidence type="ECO:0000256" key="2">
    <source>
        <dbReference type="ARBA" id="ARBA00022692"/>
    </source>
</evidence>
<evidence type="ECO:0000313" key="6">
    <source>
        <dbReference type="Proteomes" id="UP000887566"/>
    </source>
</evidence>
<dbReference type="Proteomes" id="UP000887566">
    <property type="component" value="Unplaced"/>
</dbReference>
<feature type="transmembrane region" description="Helical" evidence="5">
    <location>
        <begin position="353"/>
        <end position="374"/>
    </location>
</feature>
<dbReference type="SUPFAM" id="SSF103473">
    <property type="entry name" value="MFS general substrate transporter"/>
    <property type="match status" value="1"/>
</dbReference>
<feature type="transmembrane region" description="Helical" evidence="5">
    <location>
        <begin position="330"/>
        <end position="347"/>
    </location>
</feature>
<accession>A0A914W3L0</accession>
<feature type="transmembrane region" description="Helical" evidence="5">
    <location>
        <begin position="440"/>
        <end position="460"/>
    </location>
</feature>
<protein>
    <submittedName>
        <fullName evidence="7">Major facilitator superfamily (MFS) profile domain-containing protein</fullName>
    </submittedName>
</protein>
<evidence type="ECO:0000256" key="4">
    <source>
        <dbReference type="ARBA" id="ARBA00023136"/>
    </source>
</evidence>
<dbReference type="PANTHER" id="PTHR10924">
    <property type="entry name" value="MAJOR FACILITATOR SUPERFAMILY PROTEIN-RELATED"/>
    <property type="match status" value="1"/>
</dbReference>
<feature type="transmembrane region" description="Helical" evidence="5">
    <location>
        <begin position="46"/>
        <end position="64"/>
    </location>
</feature>
<keyword evidence="2 5" id="KW-0812">Transmembrane</keyword>
<dbReference type="Gene3D" id="1.20.1250.20">
    <property type="entry name" value="MFS general substrate transporter like domains"/>
    <property type="match status" value="2"/>
</dbReference>
<feature type="transmembrane region" description="Helical" evidence="5">
    <location>
        <begin position="261"/>
        <end position="282"/>
    </location>
</feature>
<keyword evidence="4 5" id="KW-0472">Membrane</keyword>
<feature type="transmembrane region" description="Helical" evidence="5">
    <location>
        <begin position="110"/>
        <end position="128"/>
    </location>
</feature>
<dbReference type="InterPro" id="IPR011701">
    <property type="entry name" value="MFS"/>
</dbReference>
<sequence>MNSESPAKPVFLGIGEELPKTQISVTSSVAPLDLSHVELRVYKQRWIVLAVVAMLNCSNTVLWISLSPVSNFTENFYGYGAKWFSLVFIVTTIPVAFGAMYAGSRFGIRSAILVAAWTNGVGASIRLASSWLPQDERFPVGIAGQAIASIAYPFIMFLPTTVAGAWFSDTQRALATTIGIMSNPLGVLLANFIAPAIVNESHPDKIPLLNILVAAPAILAVLLATLGVTRSLPELPPTLSASQEQTPFFPGLKKLFTSKTYLLLLVVMGGGIGMFNTLYTIMQPLLCPMGYSNGFSGLVAGLMILGGVAGASMSSIFVDRTKKYELTIKVCLAVAVLIFVGFLQMALHDNLTVFIAIAAALLGLTGLATYPVGLEMSAECSYPVSQTLSTGMIVLSGQIQSAIYIVLVTELERTPSDPKEHLEKCTVEGQATVIPWDMTISTYAFSAIAVMLALALVLFFKPKMRRMHMDQSVSNLKSQVSVEGNLQSQASVDSWKY</sequence>
<feature type="transmembrane region" description="Helical" evidence="5">
    <location>
        <begin position="84"/>
        <end position="103"/>
    </location>
</feature>
<dbReference type="CDD" id="cd17399">
    <property type="entry name" value="MFS_MFSD7"/>
    <property type="match status" value="1"/>
</dbReference>
<keyword evidence="3 5" id="KW-1133">Transmembrane helix</keyword>
<dbReference type="PANTHER" id="PTHR10924:SF6">
    <property type="entry name" value="SOLUTE CARRIER FAMILY 49 MEMBER A3"/>
    <property type="match status" value="1"/>
</dbReference>
<feature type="transmembrane region" description="Helical" evidence="5">
    <location>
        <begin position="386"/>
        <end position="407"/>
    </location>
</feature>